<organism evidence="2 3">
    <name type="scientific">Vibrio cholerae</name>
    <dbReference type="NCBI Taxonomy" id="666"/>
    <lineage>
        <taxon>Bacteria</taxon>
        <taxon>Pseudomonadati</taxon>
        <taxon>Pseudomonadota</taxon>
        <taxon>Gammaproteobacteria</taxon>
        <taxon>Vibrionales</taxon>
        <taxon>Vibrionaceae</taxon>
        <taxon>Vibrio</taxon>
    </lineage>
</organism>
<dbReference type="Proteomes" id="UP000323225">
    <property type="component" value="Unassembled WGS sequence"/>
</dbReference>
<evidence type="ECO:0000313" key="3">
    <source>
        <dbReference type="Proteomes" id="UP000323225"/>
    </source>
</evidence>
<sequence length="178" mass="20475">MRNEAQKEQRTIGWLLTACAVMFSSIFFSHLSASVRQDLPFEQRTHVYESNSSSYSANDLLLGKHLKPRSITEEEILLAENKVLAEEFRTVSKQELHKFLKASRTNLSKGQTLAVISKSSFSCDKFNVDSNNRSNGFIDDYVNQFQREACRIYKNRFDDEQIQYIAYNAAELLLSSNL</sequence>
<name>A0A5Q6PEN6_VIBCL</name>
<reference evidence="2 3" key="1">
    <citation type="submission" date="2019-09" db="EMBL/GenBank/DDBJ databases">
        <authorList>
            <person name="Kritzky A."/>
            <person name="Schelkanova E.Y."/>
            <person name="Alkhova Z.V."/>
            <person name="Smirnova N.I."/>
        </authorList>
    </citation>
    <scope>NUCLEOTIDE SEQUENCE [LARGE SCALE GENOMIC DNA]</scope>
    <source>
        <strain evidence="2 3">M1526</strain>
    </source>
</reference>
<proteinExistence type="predicted"/>
<evidence type="ECO:0000256" key="1">
    <source>
        <dbReference type="SAM" id="Phobius"/>
    </source>
</evidence>
<comment type="caution">
    <text evidence="2">The sequence shown here is derived from an EMBL/GenBank/DDBJ whole genome shotgun (WGS) entry which is preliminary data.</text>
</comment>
<gene>
    <name evidence="2" type="ORF">F0M16_18285</name>
</gene>
<keyword evidence="1" id="KW-0812">Transmembrane</keyword>
<accession>A0A5Q6PEN6</accession>
<protein>
    <submittedName>
        <fullName evidence="2">Uncharacterized protein</fullName>
    </submittedName>
</protein>
<keyword evidence="1" id="KW-0472">Membrane</keyword>
<dbReference type="AlphaFoldDB" id="A0A5Q6PEN6"/>
<feature type="transmembrane region" description="Helical" evidence="1">
    <location>
        <begin position="12"/>
        <end position="31"/>
    </location>
</feature>
<keyword evidence="1" id="KW-1133">Transmembrane helix</keyword>
<evidence type="ECO:0000313" key="2">
    <source>
        <dbReference type="EMBL" id="KAA1253323.1"/>
    </source>
</evidence>
<dbReference type="EMBL" id="VUAA01000023">
    <property type="protein sequence ID" value="KAA1253323.1"/>
    <property type="molecule type" value="Genomic_DNA"/>
</dbReference>